<protein>
    <recommendedName>
        <fullName evidence="8">FtsK domain-containing protein</fullName>
    </recommendedName>
</protein>
<dbReference type="Pfam" id="PF17854">
    <property type="entry name" value="FtsK_alpha"/>
    <property type="match status" value="1"/>
</dbReference>
<evidence type="ECO:0000256" key="4">
    <source>
        <dbReference type="ARBA" id="ARBA00023125"/>
    </source>
</evidence>
<evidence type="ECO:0000313" key="10">
    <source>
        <dbReference type="Proteomes" id="UP000198793"/>
    </source>
</evidence>
<dbReference type="GO" id="GO:0003677">
    <property type="term" value="F:DNA binding"/>
    <property type="evidence" value="ECO:0007669"/>
    <property type="project" value="UniProtKB-KW"/>
</dbReference>
<name>A0A1H0N0M2_9HYPH</name>
<keyword evidence="10" id="KW-1185">Reference proteome</keyword>
<sequence>MSVLNLQQIMSSRFRTSAAADAQTKSLMEVLGLSTKAAVARLAIGRSLSLGAFNGEAVDAKGLEIPAASLFSQDDVTIWVGLILTHARSHGIALDGMDAFRSALRQHWHRGAAMLIDDWRSSGENFDQFVGTLVKRRADLPDVGTSARTQKPSAANVTSAEDQSSQLTKALGEIGVGAEVKGVVHGPRLSRYKVALRDVNQLDKLRKGLERLALAMSLRDMMPALGHGDEAKTVTIDIPRAPKSWTTASKIEFLEALGAVSGAGAELMVCPGMTVVGDPVLFDLRTAPHLLVGGATGQGKSVCVHAILSSLIVKHTPATLQLALMDPKRVEFSIYAKSRFLWRDEIAVGADAARETLRALVSEMDARYERMSELGVNNIGDLAAKGVRLPFIVACVDELADLIMQDRSVEAEIIRLAQMARAAGIHLILATQRPDAKTFSGLVRSNIPARIALTVQKASESQIILDEGGAEDLLGRGDMIVKLAGSSLVRAHGYYLTPGDVENIVAR</sequence>
<keyword evidence="3 6" id="KW-0067">ATP-binding</keyword>
<feature type="domain" description="FtsK" evidence="8">
    <location>
        <begin position="277"/>
        <end position="462"/>
    </location>
</feature>
<dbReference type="AlphaFoldDB" id="A0A1H0N0M2"/>
<feature type="binding site" evidence="6">
    <location>
        <begin position="294"/>
        <end position="301"/>
    </location>
    <ligand>
        <name>ATP</name>
        <dbReference type="ChEBI" id="CHEBI:30616"/>
    </ligand>
</feature>
<reference evidence="9 10" key="1">
    <citation type="submission" date="2016-10" db="EMBL/GenBank/DDBJ databases">
        <authorList>
            <person name="de Groot N.N."/>
        </authorList>
    </citation>
    <scope>NUCLEOTIDE SEQUENCE [LARGE SCALE GENOMIC DNA]</scope>
    <source>
        <strain evidence="10">L7-484,KACC 16230,DSM 25025</strain>
    </source>
</reference>
<dbReference type="GO" id="GO:0005524">
    <property type="term" value="F:ATP binding"/>
    <property type="evidence" value="ECO:0007669"/>
    <property type="project" value="UniProtKB-UniRule"/>
</dbReference>
<gene>
    <name evidence="9" type="ORF">SAMN05192530_11640</name>
</gene>
<dbReference type="Pfam" id="PF01580">
    <property type="entry name" value="FtsK_SpoIIIE"/>
    <property type="match status" value="1"/>
</dbReference>
<evidence type="ECO:0000256" key="2">
    <source>
        <dbReference type="ARBA" id="ARBA00022741"/>
    </source>
</evidence>
<dbReference type="PANTHER" id="PTHR22683:SF41">
    <property type="entry name" value="DNA TRANSLOCASE FTSK"/>
    <property type="match status" value="1"/>
</dbReference>
<evidence type="ECO:0000256" key="6">
    <source>
        <dbReference type="PROSITE-ProRule" id="PRU00289"/>
    </source>
</evidence>
<organism evidence="9 10">
    <name type="scientific">Aureimonas jatrophae</name>
    <dbReference type="NCBI Taxonomy" id="1166073"/>
    <lineage>
        <taxon>Bacteria</taxon>
        <taxon>Pseudomonadati</taxon>
        <taxon>Pseudomonadota</taxon>
        <taxon>Alphaproteobacteria</taxon>
        <taxon>Hyphomicrobiales</taxon>
        <taxon>Aurantimonadaceae</taxon>
        <taxon>Aureimonas</taxon>
    </lineage>
</organism>
<evidence type="ECO:0000256" key="3">
    <source>
        <dbReference type="ARBA" id="ARBA00022840"/>
    </source>
</evidence>
<feature type="compositionally biased region" description="Polar residues" evidence="7">
    <location>
        <begin position="146"/>
        <end position="162"/>
    </location>
</feature>
<evidence type="ECO:0000256" key="7">
    <source>
        <dbReference type="SAM" id="MobiDB-lite"/>
    </source>
</evidence>
<dbReference type="Proteomes" id="UP000198793">
    <property type="component" value="Unassembled WGS sequence"/>
</dbReference>
<feature type="region of interest" description="Disordered" evidence="7">
    <location>
        <begin position="143"/>
        <end position="162"/>
    </location>
</feature>
<dbReference type="Gene3D" id="3.30.980.40">
    <property type="match status" value="1"/>
</dbReference>
<evidence type="ECO:0000259" key="8">
    <source>
        <dbReference type="PROSITE" id="PS50901"/>
    </source>
</evidence>
<evidence type="ECO:0000256" key="1">
    <source>
        <dbReference type="ARBA" id="ARBA00006474"/>
    </source>
</evidence>
<dbReference type="EMBL" id="FNIT01000016">
    <property type="protein sequence ID" value="SDO86172.1"/>
    <property type="molecule type" value="Genomic_DNA"/>
</dbReference>
<dbReference type="Gene3D" id="3.40.50.300">
    <property type="entry name" value="P-loop containing nucleotide triphosphate hydrolases"/>
    <property type="match status" value="1"/>
</dbReference>
<accession>A0A1H0N0M2</accession>
<dbReference type="RefSeq" id="WP_090677051.1">
    <property type="nucleotide sequence ID" value="NZ_FNIT01000016.1"/>
</dbReference>
<comment type="subunit">
    <text evidence="5">Homohexamer. Forms a ring that surrounds DNA.</text>
</comment>
<comment type="similarity">
    <text evidence="1">Belongs to the FtsK/SpoIIIE/SftA family.</text>
</comment>
<dbReference type="InterPro" id="IPR002543">
    <property type="entry name" value="FtsK_dom"/>
</dbReference>
<dbReference type="OrthoDB" id="233350at2"/>
<evidence type="ECO:0000313" key="9">
    <source>
        <dbReference type="EMBL" id="SDO86172.1"/>
    </source>
</evidence>
<proteinExistence type="inferred from homology"/>
<dbReference type="InterPro" id="IPR027417">
    <property type="entry name" value="P-loop_NTPase"/>
</dbReference>
<dbReference type="InterPro" id="IPR050206">
    <property type="entry name" value="FtsK/SpoIIIE/SftA"/>
</dbReference>
<dbReference type="InterPro" id="IPR041027">
    <property type="entry name" value="FtsK_alpha"/>
</dbReference>
<keyword evidence="2 6" id="KW-0547">Nucleotide-binding</keyword>
<dbReference type="SUPFAM" id="SSF52540">
    <property type="entry name" value="P-loop containing nucleoside triphosphate hydrolases"/>
    <property type="match status" value="1"/>
</dbReference>
<keyword evidence="4" id="KW-0238">DNA-binding</keyword>
<evidence type="ECO:0000256" key="5">
    <source>
        <dbReference type="ARBA" id="ARBA00025923"/>
    </source>
</evidence>
<dbReference type="PANTHER" id="PTHR22683">
    <property type="entry name" value="SPORULATION PROTEIN RELATED"/>
    <property type="match status" value="1"/>
</dbReference>
<dbReference type="PROSITE" id="PS50901">
    <property type="entry name" value="FTSK"/>
    <property type="match status" value="1"/>
</dbReference>
<dbReference type="STRING" id="1166073.SAMN05192530_11640"/>